<evidence type="ECO:0000313" key="2">
    <source>
        <dbReference type="Proteomes" id="UP000287651"/>
    </source>
</evidence>
<gene>
    <name evidence="1" type="ORF">B296_00051556</name>
</gene>
<comment type="caution">
    <text evidence="1">The sequence shown here is derived from an EMBL/GenBank/DDBJ whole genome shotgun (WGS) entry which is preliminary data.</text>
</comment>
<reference evidence="1 2" key="1">
    <citation type="journal article" date="2014" name="Agronomy (Basel)">
        <title>A Draft Genome Sequence for Ensete ventricosum, the Drought-Tolerant Tree Against Hunger.</title>
        <authorList>
            <person name="Harrison J."/>
            <person name="Moore K.A."/>
            <person name="Paszkiewicz K."/>
            <person name="Jones T."/>
            <person name="Grant M."/>
            <person name="Ambacheew D."/>
            <person name="Muzemil S."/>
            <person name="Studholme D.J."/>
        </authorList>
    </citation>
    <scope>NUCLEOTIDE SEQUENCE [LARGE SCALE GENOMIC DNA]</scope>
</reference>
<dbReference type="AlphaFoldDB" id="A0A426WZC9"/>
<dbReference type="EMBL" id="AMZH03031438">
    <property type="protein sequence ID" value="RRT32570.1"/>
    <property type="molecule type" value="Genomic_DNA"/>
</dbReference>
<proteinExistence type="predicted"/>
<dbReference type="Proteomes" id="UP000287651">
    <property type="component" value="Unassembled WGS sequence"/>
</dbReference>
<organism evidence="1 2">
    <name type="scientific">Ensete ventricosum</name>
    <name type="common">Abyssinian banana</name>
    <name type="synonym">Musa ensete</name>
    <dbReference type="NCBI Taxonomy" id="4639"/>
    <lineage>
        <taxon>Eukaryota</taxon>
        <taxon>Viridiplantae</taxon>
        <taxon>Streptophyta</taxon>
        <taxon>Embryophyta</taxon>
        <taxon>Tracheophyta</taxon>
        <taxon>Spermatophyta</taxon>
        <taxon>Magnoliopsida</taxon>
        <taxon>Liliopsida</taxon>
        <taxon>Zingiberales</taxon>
        <taxon>Musaceae</taxon>
        <taxon>Ensete</taxon>
    </lineage>
</organism>
<accession>A0A426WZC9</accession>
<sequence length="83" mass="9243">MYHIQVGNRRVMENVQHISASDVLYSTIYAWKAMTCSTRNICVASLDESGWSVDSGESFLDGPRSIYSPIPRSNSHVLHLGLS</sequence>
<name>A0A426WZC9_ENSVE</name>
<evidence type="ECO:0000313" key="1">
    <source>
        <dbReference type="EMBL" id="RRT32570.1"/>
    </source>
</evidence>
<protein>
    <submittedName>
        <fullName evidence="1">Uncharacterized protein</fullName>
    </submittedName>
</protein>